<name>A0A392R0M7_9FABA</name>
<feature type="non-terminal residue" evidence="2">
    <location>
        <position position="1"/>
    </location>
</feature>
<protein>
    <submittedName>
        <fullName evidence="2">Putative structural constituent of cell wall protein</fullName>
    </submittedName>
</protein>
<reference evidence="2 3" key="1">
    <citation type="journal article" date="2018" name="Front. Plant Sci.">
        <title>Red Clover (Trifolium pratense) and Zigzag Clover (T. medium) - A Picture of Genomic Similarities and Differences.</title>
        <authorList>
            <person name="Dluhosova J."/>
            <person name="Istvanek J."/>
            <person name="Nedelnik J."/>
            <person name="Repkova J."/>
        </authorList>
    </citation>
    <scope>NUCLEOTIDE SEQUENCE [LARGE SCALE GENOMIC DNA]</scope>
    <source>
        <strain evidence="3">cv. 10/8</strain>
        <tissue evidence="2">Leaf</tissue>
    </source>
</reference>
<organism evidence="2 3">
    <name type="scientific">Trifolium medium</name>
    <dbReference type="NCBI Taxonomy" id="97028"/>
    <lineage>
        <taxon>Eukaryota</taxon>
        <taxon>Viridiplantae</taxon>
        <taxon>Streptophyta</taxon>
        <taxon>Embryophyta</taxon>
        <taxon>Tracheophyta</taxon>
        <taxon>Spermatophyta</taxon>
        <taxon>Magnoliopsida</taxon>
        <taxon>eudicotyledons</taxon>
        <taxon>Gunneridae</taxon>
        <taxon>Pentapetalae</taxon>
        <taxon>rosids</taxon>
        <taxon>fabids</taxon>
        <taxon>Fabales</taxon>
        <taxon>Fabaceae</taxon>
        <taxon>Papilionoideae</taxon>
        <taxon>50 kb inversion clade</taxon>
        <taxon>NPAAA clade</taxon>
        <taxon>Hologalegina</taxon>
        <taxon>IRL clade</taxon>
        <taxon>Trifolieae</taxon>
        <taxon>Trifolium</taxon>
    </lineage>
</organism>
<dbReference type="EMBL" id="LXQA010173933">
    <property type="protein sequence ID" value="MCI29642.1"/>
    <property type="molecule type" value="Genomic_DNA"/>
</dbReference>
<evidence type="ECO:0000313" key="3">
    <source>
        <dbReference type="Proteomes" id="UP000265520"/>
    </source>
</evidence>
<sequence>SGVHTTPPPASAYMMHEGEGGRANYPPQPSQSAQGGYPPQSASLQNPALHNLPVRNPSQPQLVRSHPYNELIENLVNMGVRGDLVVSIIQSMSCMSMTMSNVV</sequence>
<dbReference type="AlphaFoldDB" id="A0A392R0M7"/>
<dbReference type="Proteomes" id="UP000265520">
    <property type="component" value="Unassembled WGS sequence"/>
</dbReference>
<keyword evidence="3" id="KW-1185">Reference proteome</keyword>
<feature type="compositionally biased region" description="Polar residues" evidence="1">
    <location>
        <begin position="30"/>
        <end position="48"/>
    </location>
</feature>
<evidence type="ECO:0000256" key="1">
    <source>
        <dbReference type="SAM" id="MobiDB-lite"/>
    </source>
</evidence>
<evidence type="ECO:0000313" key="2">
    <source>
        <dbReference type="EMBL" id="MCI29642.1"/>
    </source>
</evidence>
<comment type="caution">
    <text evidence="2">The sequence shown here is derived from an EMBL/GenBank/DDBJ whole genome shotgun (WGS) entry which is preliminary data.</text>
</comment>
<feature type="compositionally biased region" description="Pro residues" evidence="1">
    <location>
        <begin position="1"/>
        <end position="10"/>
    </location>
</feature>
<accession>A0A392R0M7</accession>
<proteinExistence type="predicted"/>
<feature type="region of interest" description="Disordered" evidence="1">
    <location>
        <begin position="1"/>
        <end position="62"/>
    </location>
</feature>